<comment type="caution">
    <text evidence="2">The sequence shown here is derived from an EMBL/GenBank/DDBJ whole genome shotgun (WGS) entry which is preliminary data.</text>
</comment>
<evidence type="ECO:0000256" key="1">
    <source>
        <dbReference type="SAM" id="MobiDB-lite"/>
    </source>
</evidence>
<gene>
    <name evidence="2" type="ORF">OUZ56_026343</name>
</gene>
<proteinExistence type="predicted"/>
<dbReference type="EMBL" id="JAOYFB010000004">
    <property type="protein sequence ID" value="KAK4013790.1"/>
    <property type="molecule type" value="Genomic_DNA"/>
</dbReference>
<dbReference type="Proteomes" id="UP001234178">
    <property type="component" value="Unassembled WGS sequence"/>
</dbReference>
<organism evidence="2 3">
    <name type="scientific">Daphnia magna</name>
    <dbReference type="NCBI Taxonomy" id="35525"/>
    <lineage>
        <taxon>Eukaryota</taxon>
        <taxon>Metazoa</taxon>
        <taxon>Ecdysozoa</taxon>
        <taxon>Arthropoda</taxon>
        <taxon>Crustacea</taxon>
        <taxon>Branchiopoda</taxon>
        <taxon>Diplostraca</taxon>
        <taxon>Cladocera</taxon>
        <taxon>Anomopoda</taxon>
        <taxon>Daphniidae</taxon>
        <taxon>Daphnia</taxon>
    </lineage>
</organism>
<keyword evidence="3" id="KW-1185">Reference proteome</keyword>
<accession>A0ABQ9ZLF8</accession>
<evidence type="ECO:0000313" key="3">
    <source>
        <dbReference type="Proteomes" id="UP001234178"/>
    </source>
</evidence>
<name>A0ABQ9ZLF8_9CRUS</name>
<feature type="region of interest" description="Disordered" evidence="1">
    <location>
        <begin position="53"/>
        <end position="90"/>
    </location>
</feature>
<sequence>MSELLLQQAAVEVKASMTHDQIVRLLDSSSSTATHQCASPYEWVWADCLHTAPVSPGDEPSSPKQRSLRNRRLSSRWAPLDRFGTPEEDN</sequence>
<protein>
    <submittedName>
        <fullName evidence="2">Uncharacterized protein</fullName>
    </submittedName>
</protein>
<reference evidence="2 3" key="1">
    <citation type="journal article" date="2023" name="Nucleic Acids Res.">
        <title>The hologenome of Daphnia magna reveals possible DNA methylation and microbiome-mediated evolution of the host genome.</title>
        <authorList>
            <person name="Chaturvedi A."/>
            <person name="Li X."/>
            <person name="Dhandapani V."/>
            <person name="Marshall H."/>
            <person name="Kissane S."/>
            <person name="Cuenca-Cambronero M."/>
            <person name="Asole G."/>
            <person name="Calvet F."/>
            <person name="Ruiz-Romero M."/>
            <person name="Marangio P."/>
            <person name="Guigo R."/>
            <person name="Rago D."/>
            <person name="Mirbahai L."/>
            <person name="Eastwood N."/>
            <person name="Colbourne J.K."/>
            <person name="Zhou J."/>
            <person name="Mallon E."/>
            <person name="Orsini L."/>
        </authorList>
    </citation>
    <scope>NUCLEOTIDE SEQUENCE [LARGE SCALE GENOMIC DNA]</scope>
    <source>
        <strain evidence="2">LRV0_1</strain>
    </source>
</reference>
<evidence type="ECO:0000313" key="2">
    <source>
        <dbReference type="EMBL" id="KAK4013790.1"/>
    </source>
</evidence>